<proteinExistence type="evidence at transcript level"/>
<sequence length="150" mass="16699">MSLAWRMEAAQTSQGGCLRGPHAVEAGPRNVRSRRPQAAHPWLPKQSFHRHARDRFQIRGPPGLAKETACDRGHKASNKTCTRFCPSQAKPRSHRQVILGYLDRLLSPLSSTLHTHKSVALDWMQRSACPSAIYTVQVQKRAGGSKAFLP</sequence>
<name>B7ZZ37_MAIZE</name>
<evidence type="ECO:0000313" key="1">
    <source>
        <dbReference type="EMBL" id="ACL53186.1"/>
    </source>
</evidence>
<dbReference type="AlphaFoldDB" id="B7ZZ37"/>
<protein>
    <submittedName>
        <fullName evidence="1">Uncharacterized protein</fullName>
    </submittedName>
</protein>
<dbReference type="EMBL" id="BT054579">
    <property type="protein sequence ID" value="ACL53186.1"/>
    <property type="molecule type" value="mRNA"/>
</dbReference>
<accession>B7ZZ37</accession>
<reference evidence="1" key="1">
    <citation type="journal article" date="2009" name="PLoS Genet.">
        <title>Sequencing, mapping, and analysis of 27,455 maize full-length cDNAs.</title>
        <authorList>
            <person name="Soderlund C."/>
            <person name="Descour A."/>
            <person name="Kudrna D."/>
            <person name="Bomhoff M."/>
            <person name="Boyd L."/>
            <person name="Currie J."/>
            <person name="Angelova A."/>
            <person name="Collura K."/>
            <person name="Wissotski M."/>
            <person name="Ashley E."/>
            <person name="Morrow D."/>
            <person name="Fernandes J."/>
            <person name="Walbot V."/>
            <person name="Yu Y."/>
        </authorList>
    </citation>
    <scope>NUCLEOTIDE SEQUENCE</scope>
    <source>
        <strain evidence="1">B73</strain>
    </source>
</reference>
<organism evidence="1">
    <name type="scientific">Zea mays</name>
    <name type="common">Maize</name>
    <dbReference type="NCBI Taxonomy" id="4577"/>
    <lineage>
        <taxon>Eukaryota</taxon>
        <taxon>Viridiplantae</taxon>
        <taxon>Streptophyta</taxon>
        <taxon>Embryophyta</taxon>
        <taxon>Tracheophyta</taxon>
        <taxon>Spermatophyta</taxon>
        <taxon>Magnoliopsida</taxon>
        <taxon>Liliopsida</taxon>
        <taxon>Poales</taxon>
        <taxon>Poaceae</taxon>
        <taxon>PACMAD clade</taxon>
        <taxon>Panicoideae</taxon>
        <taxon>Andropogonodae</taxon>
        <taxon>Andropogoneae</taxon>
        <taxon>Tripsacinae</taxon>
        <taxon>Zea</taxon>
    </lineage>
</organism>